<reference evidence="3" key="1">
    <citation type="submission" date="2014-09" db="EMBL/GenBank/DDBJ databases">
        <authorList>
            <person name="Gomez-Valero L."/>
        </authorList>
    </citation>
    <scope>NUCLEOTIDE SEQUENCE [LARGE SCALE GENOMIC DNA]</scope>
    <source>
        <strain evidence="3">ATCC33218</strain>
    </source>
</reference>
<dbReference type="RefSeq" id="WP_045098779.1">
    <property type="nucleotide sequence ID" value="NZ_CP020614.1"/>
</dbReference>
<gene>
    <name evidence="1" type="ORF">LMI_1033</name>
    <name evidence="2" type="ORF">SAMN02982997_02032</name>
</gene>
<organism evidence="1 3">
    <name type="scientific">Legionella micdadei</name>
    <name type="common">Tatlockia micdadei</name>
    <dbReference type="NCBI Taxonomy" id="451"/>
    <lineage>
        <taxon>Bacteria</taxon>
        <taxon>Pseudomonadati</taxon>
        <taxon>Pseudomonadota</taxon>
        <taxon>Gammaproteobacteria</taxon>
        <taxon>Legionellales</taxon>
        <taxon>Legionellaceae</taxon>
        <taxon>Legionella</taxon>
    </lineage>
</organism>
<dbReference type="OrthoDB" id="9990045at2"/>
<sequence>MYLSKLGFFKNKIALEKQQLLNYLNLLTANLKSNNLKKIQLAYLQQGLFLLTASAKRVKQKRISTKLNYTIRKRKLKKRLTQRVKQMVGKRPIEIRILAYNPEFARIETNKKSPKHRIRTNLHP</sequence>
<evidence type="ECO:0000313" key="4">
    <source>
        <dbReference type="Proteomes" id="UP000182998"/>
    </source>
</evidence>
<evidence type="ECO:0000313" key="2">
    <source>
        <dbReference type="EMBL" id="SCY55776.1"/>
    </source>
</evidence>
<dbReference type="AlphaFoldDB" id="A0A098GCY8"/>
<dbReference type="HOGENOM" id="CLU_2002797_0_0_6"/>
<name>A0A098GCY8_LEGMI</name>
<evidence type="ECO:0000313" key="1">
    <source>
        <dbReference type="EMBL" id="CEG60349.1"/>
    </source>
</evidence>
<keyword evidence="4" id="KW-1185">Reference proteome</keyword>
<accession>A0A098GCY8</accession>
<dbReference type="PATRIC" id="fig|451.8.peg.346"/>
<evidence type="ECO:0000313" key="3">
    <source>
        <dbReference type="Proteomes" id="UP000032414"/>
    </source>
</evidence>
<dbReference type="Proteomes" id="UP000182998">
    <property type="component" value="Unassembled WGS sequence"/>
</dbReference>
<reference evidence="1" key="2">
    <citation type="submission" date="2014-09" db="EMBL/GenBank/DDBJ databases">
        <authorList>
            <person name="GOMEZ-VALERO Laura"/>
        </authorList>
    </citation>
    <scope>NUCLEOTIDE SEQUENCE</scope>
    <source>
        <strain evidence="1">ATCC33218</strain>
    </source>
</reference>
<proteinExistence type="predicted"/>
<dbReference type="Proteomes" id="UP000032414">
    <property type="component" value="Chromosome I"/>
</dbReference>
<dbReference type="EMBL" id="FMVN01000010">
    <property type="protein sequence ID" value="SCY55776.1"/>
    <property type="molecule type" value="Genomic_DNA"/>
</dbReference>
<dbReference type="KEGG" id="tmc:LMI_1033"/>
<dbReference type="EMBL" id="LN614830">
    <property type="protein sequence ID" value="CEG60349.1"/>
    <property type="molecule type" value="Genomic_DNA"/>
</dbReference>
<reference evidence="2 4" key="3">
    <citation type="submission" date="2016-10" db="EMBL/GenBank/DDBJ databases">
        <authorList>
            <person name="Varghese N."/>
            <person name="Submissions S."/>
        </authorList>
    </citation>
    <scope>NUCLEOTIDE SEQUENCE [LARGE SCALE GENOMIC DNA]</scope>
    <source>
        <strain evidence="2 4">ATCC 33218</strain>
    </source>
</reference>
<protein>
    <submittedName>
        <fullName evidence="1">Uncharacterized protein</fullName>
    </submittedName>
</protein>